<evidence type="ECO:0000313" key="1">
    <source>
        <dbReference type="EMBL" id="ROM46155.1"/>
    </source>
</evidence>
<accession>A0A423EYJ5</accession>
<dbReference type="Proteomes" id="UP000284656">
    <property type="component" value="Unassembled WGS sequence"/>
</dbReference>
<name>A0A423EYJ5_9PSED</name>
<dbReference type="RefSeq" id="WP_123716905.1">
    <property type="nucleotide sequence ID" value="NZ_MOAY01000050.1"/>
</dbReference>
<dbReference type="InterPro" id="IPR036390">
    <property type="entry name" value="WH_DNA-bd_sf"/>
</dbReference>
<gene>
    <name evidence="1" type="ORF">BK648_16065</name>
</gene>
<protein>
    <submittedName>
        <fullName evidence="1">Fe2+ zn2+ uptake regulation protein</fullName>
    </submittedName>
</protein>
<dbReference type="EMBL" id="MOAY01000050">
    <property type="protein sequence ID" value="ROM46155.1"/>
    <property type="molecule type" value="Genomic_DNA"/>
</dbReference>
<sequence length="124" mass="14104">MLDNQGFTSTDRCRPFQATTSQLALECDYSTNHHIREMLRVYGLRTSLFRLKVINALVLATQEDRLIGVQGVHAYIEASSSELTIVSVREVLKRLAEVGVIAFQSDRSYRFTTEAWDMLKPHLG</sequence>
<reference evidence="1 2" key="1">
    <citation type="submission" date="2016-10" db="EMBL/GenBank/DDBJ databases">
        <title>Comparative genome analysis of multiple Pseudomonas spp. focuses on biocontrol and plant growth promoting traits.</title>
        <authorList>
            <person name="Tao X.-Y."/>
            <person name="Taylor C.G."/>
        </authorList>
    </citation>
    <scope>NUCLEOTIDE SEQUENCE [LARGE SCALE GENOMIC DNA]</scope>
    <source>
        <strain evidence="1 2">29G9</strain>
    </source>
</reference>
<dbReference type="SUPFAM" id="SSF46785">
    <property type="entry name" value="Winged helix' DNA-binding domain"/>
    <property type="match status" value="1"/>
</dbReference>
<organism evidence="1 2">
    <name type="scientific">Pseudomonas poae</name>
    <dbReference type="NCBI Taxonomy" id="200451"/>
    <lineage>
        <taxon>Bacteria</taxon>
        <taxon>Pseudomonadati</taxon>
        <taxon>Pseudomonadota</taxon>
        <taxon>Gammaproteobacteria</taxon>
        <taxon>Pseudomonadales</taxon>
        <taxon>Pseudomonadaceae</taxon>
        <taxon>Pseudomonas</taxon>
    </lineage>
</organism>
<dbReference type="AlphaFoldDB" id="A0A423EYJ5"/>
<comment type="caution">
    <text evidence="1">The sequence shown here is derived from an EMBL/GenBank/DDBJ whole genome shotgun (WGS) entry which is preliminary data.</text>
</comment>
<evidence type="ECO:0000313" key="2">
    <source>
        <dbReference type="Proteomes" id="UP000284656"/>
    </source>
</evidence>
<proteinExistence type="predicted"/>